<dbReference type="OrthoDB" id="6470276at2759"/>
<name>A0A8X6MZ71_NEPPI</name>
<proteinExistence type="predicted"/>
<accession>A0A8X6MZ71</accession>
<reference evidence="1" key="1">
    <citation type="submission" date="2020-08" db="EMBL/GenBank/DDBJ databases">
        <title>Multicomponent nature underlies the extraordinary mechanical properties of spider dragline silk.</title>
        <authorList>
            <person name="Kono N."/>
            <person name="Nakamura H."/>
            <person name="Mori M."/>
            <person name="Yoshida Y."/>
            <person name="Ohtoshi R."/>
            <person name="Malay A.D."/>
            <person name="Moran D.A.P."/>
            <person name="Tomita M."/>
            <person name="Numata K."/>
            <person name="Arakawa K."/>
        </authorList>
    </citation>
    <scope>NUCLEOTIDE SEQUENCE</scope>
</reference>
<keyword evidence="2" id="KW-1185">Reference proteome</keyword>
<dbReference type="Pfam" id="PF03564">
    <property type="entry name" value="DUF1759"/>
    <property type="match status" value="1"/>
</dbReference>
<evidence type="ECO:0000313" key="2">
    <source>
        <dbReference type="Proteomes" id="UP000887013"/>
    </source>
</evidence>
<evidence type="ECO:0000313" key="1">
    <source>
        <dbReference type="EMBL" id="GFS85180.1"/>
    </source>
</evidence>
<gene>
    <name evidence="1" type="primary">B7P43_G05626</name>
    <name evidence="1" type="ORF">NPIL_379271</name>
</gene>
<comment type="caution">
    <text evidence="1">The sequence shown here is derived from an EMBL/GenBank/DDBJ whole genome shotgun (WGS) entry which is preliminary data.</text>
</comment>
<sequence length="200" mass="22873">MSIVKEKLDLLKRKRSTIRVAIKKLTMKVNDPTREKTDLKYGVERLQDKLNELTLADDKIHELLSDEEYNEDITDCEKYTENAHLAMFTNKKNTNTNTNFSLPRSPISDSINNALPPIANGINYASASSNILVNLPTVKITTFCSENEVFYSFWERFENCIDKNERLSLIDKHVFLGGYLDGEAKRLVDGINIMADTYAQ</sequence>
<dbReference type="AlphaFoldDB" id="A0A8X6MZ71"/>
<dbReference type="Proteomes" id="UP000887013">
    <property type="component" value="Unassembled WGS sequence"/>
</dbReference>
<organism evidence="1 2">
    <name type="scientific">Nephila pilipes</name>
    <name type="common">Giant wood spider</name>
    <name type="synonym">Nephila maculata</name>
    <dbReference type="NCBI Taxonomy" id="299642"/>
    <lineage>
        <taxon>Eukaryota</taxon>
        <taxon>Metazoa</taxon>
        <taxon>Ecdysozoa</taxon>
        <taxon>Arthropoda</taxon>
        <taxon>Chelicerata</taxon>
        <taxon>Arachnida</taxon>
        <taxon>Araneae</taxon>
        <taxon>Araneomorphae</taxon>
        <taxon>Entelegynae</taxon>
        <taxon>Araneoidea</taxon>
        <taxon>Nephilidae</taxon>
        <taxon>Nephila</taxon>
    </lineage>
</organism>
<dbReference type="EMBL" id="BMAW01003722">
    <property type="protein sequence ID" value="GFS85180.1"/>
    <property type="molecule type" value="Genomic_DNA"/>
</dbReference>
<protein>
    <submittedName>
        <fullName evidence="1">Integrase catalytic domain-containing protein</fullName>
    </submittedName>
</protein>
<dbReference type="InterPro" id="IPR005312">
    <property type="entry name" value="DUF1759"/>
</dbReference>